<feature type="binding site" evidence="13">
    <location>
        <position position="221"/>
    </location>
    <ligand>
        <name>Cu(2+)</name>
        <dbReference type="ChEBI" id="CHEBI:29036"/>
        <label>1</label>
        <note>catalytic</note>
    </ligand>
</feature>
<keyword evidence="7" id="KW-0560">Oxidoreductase</keyword>
<evidence type="ECO:0000256" key="4">
    <source>
        <dbReference type="ARBA" id="ARBA00022525"/>
    </source>
</evidence>
<evidence type="ECO:0000256" key="3">
    <source>
        <dbReference type="ARBA" id="ARBA00012689"/>
    </source>
</evidence>
<keyword evidence="9" id="KW-0503">Monooxygenase</keyword>
<dbReference type="EMBL" id="HACG01020184">
    <property type="protein sequence ID" value="CEK67049.1"/>
    <property type="molecule type" value="Transcribed_RNA"/>
</dbReference>
<evidence type="ECO:0000313" key="18">
    <source>
        <dbReference type="EMBL" id="CEK67049.1"/>
    </source>
</evidence>
<dbReference type="AlphaFoldDB" id="A0A0B6ZEM1"/>
<feature type="disulfide bond" evidence="14">
    <location>
        <begin position="85"/>
        <end position="111"/>
    </location>
</feature>
<evidence type="ECO:0000256" key="5">
    <source>
        <dbReference type="ARBA" id="ARBA00022723"/>
    </source>
</evidence>
<keyword evidence="6 15" id="KW-0732">Signal</keyword>
<evidence type="ECO:0000256" key="14">
    <source>
        <dbReference type="PIRSR" id="PIRSR600720-3"/>
    </source>
</evidence>
<sequence length="359" mass="41032">METVHCLTLCLLLIVIHDIVIVTDASRTKDNQKNFITIRMPSVVSKKPDSLICTGKKLDPEESYIVRFIPHVTKDIAHHMMVYGCNLPANYKKSWICDENEQDPPSDKSVCRSESPKVVFAWALNAPDKTLPQGVGFRVSGDTRINYLVVQLHYVKAFRRGVKDKSGIILEMTKTRPQQQAGYIVLANHGFIPPGRKEYHVDSLCNYTSNYTIYPIGYRTHSHNLGVVTSGYRIRDNNWLEIGRMSPQRPQTFYDVSNPGMDIRKGDILASRCTMNSMSRFTNTYIGPTNHDEMCNFYIMYSTYHLENLRSSVCTKDTRKYTWLNDFTAEEIPQLSGSLMGIPGASEIEKHFNNQEIQK</sequence>
<keyword evidence="8 13" id="KW-0186">Copper</keyword>
<dbReference type="GO" id="GO:0005507">
    <property type="term" value="F:copper ion binding"/>
    <property type="evidence" value="ECO:0007669"/>
    <property type="project" value="InterPro"/>
</dbReference>
<keyword evidence="5 13" id="KW-0479">Metal-binding</keyword>
<evidence type="ECO:0000256" key="12">
    <source>
        <dbReference type="ARBA" id="ARBA00048431"/>
    </source>
</evidence>
<protein>
    <recommendedName>
        <fullName evidence="3">peptidylglycine monooxygenase</fullName>
        <ecNumber evidence="3">1.14.17.3</ecNumber>
    </recommendedName>
</protein>
<evidence type="ECO:0000256" key="9">
    <source>
        <dbReference type="ARBA" id="ARBA00023033"/>
    </source>
</evidence>
<organism evidence="18">
    <name type="scientific">Arion vulgaris</name>
    <dbReference type="NCBI Taxonomy" id="1028688"/>
    <lineage>
        <taxon>Eukaryota</taxon>
        <taxon>Metazoa</taxon>
        <taxon>Spiralia</taxon>
        <taxon>Lophotrochozoa</taxon>
        <taxon>Mollusca</taxon>
        <taxon>Gastropoda</taxon>
        <taxon>Heterobranchia</taxon>
        <taxon>Euthyneura</taxon>
        <taxon>Panpulmonata</taxon>
        <taxon>Eupulmonata</taxon>
        <taxon>Stylommatophora</taxon>
        <taxon>Helicina</taxon>
        <taxon>Arionoidea</taxon>
        <taxon>Arionidae</taxon>
        <taxon>Arion</taxon>
    </lineage>
</organism>
<evidence type="ECO:0000256" key="7">
    <source>
        <dbReference type="ARBA" id="ARBA00023002"/>
    </source>
</evidence>
<comment type="cofactor">
    <cofactor evidence="13">
        <name>Cu(2+)</name>
        <dbReference type="ChEBI" id="CHEBI:29036"/>
    </cofactor>
    <text evidence="13">Binds 2 Cu(2+) ions per subunit.</text>
</comment>
<dbReference type="Pfam" id="PF03712">
    <property type="entry name" value="Cu2_monoox_C"/>
    <property type="match status" value="1"/>
</dbReference>
<keyword evidence="10 14" id="KW-1015">Disulfide bond</keyword>
<dbReference type="Pfam" id="PF01082">
    <property type="entry name" value="Cu2_monooxygen"/>
    <property type="match status" value="1"/>
</dbReference>
<dbReference type="InterPro" id="IPR008977">
    <property type="entry name" value="PHM/PNGase_F_dom_sf"/>
</dbReference>
<dbReference type="SUPFAM" id="SSF49742">
    <property type="entry name" value="PHM/PNGase F"/>
    <property type="match status" value="2"/>
</dbReference>
<keyword evidence="11" id="KW-0325">Glycoprotein</keyword>
<feature type="binding site" evidence="13">
    <location>
        <position position="78"/>
    </location>
    <ligand>
        <name>Cu(2+)</name>
        <dbReference type="ChEBI" id="CHEBI:29036"/>
        <label>1</label>
        <note>catalytic</note>
    </ligand>
</feature>
<reference evidence="18" key="1">
    <citation type="submission" date="2014-12" db="EMBL/GenBank/DDBJ databases">
        <title>Insight into the proteome of Arion vulgaris.</title>
        <authorList>
            <person name="Aradska J."/>
            <person name="Bulat T."/>
            <person name="Smidak R."/>
            <person name="Sarate P."/>
            <person name="Gangsoo J."/>
            <person name="Sialana F."/>
            <person name="Bilban M."/>
            <person name="Lubec G."/>
        </authorList>
    </citation>
    <scope>NUCLEOTIDE SEQUENCE</scope>
    <source>
        <tissue evidence="18">Skin</tissue>
    </source>
</reference>
<dbReference type="Gene3D" id="2.60.120.310">
    <property type="entry name" value="Copper type II, ascorbate-dependent monooxygenase, N-terminal domain"/>
    <property type="match status" value="1"/>
</dbReference>
<feature type="binding site" evidence="13">
    <location>
        <position position="294"/>
    </location>
    <ligand>
        <name>Cu(2+)</name>
        <dbReference type="ChEBI" id="CHEBI:29036"/>
        <label>1</label>
        <note>catalytic</note>
    </ligand>
</feature>
<dbReference type="GO" id="GO:0005576">
    <property type="term" value="C:extracellular region"/>
    <property type="evidence" value="ECO:0007669"/>
    <property type="project" value="UniProtKB-SubCell"/>
</dbReference>
<dbReference type="GO" id="GO:0004504">
    <property type="term" value="F:peptidylglycine monooxygenase activity"/>
    <property type="evidence" value="ECO:0007669"/>
    <property type="project" value="UniProtKB-EC"/>
</dbReference>
<evidence type="ECO:0000256" key="1">
    <source>
        <dbReference type="ARBA" id="ARBA00004613"/>
    </source>
</evidence>
<feature type="binding site" evidence="13">
    <location>
        <position position="153"/>
    </location>
    <ligand>
        <name>Cu(2+)</name>
        <dbReference type="ChEBI" id="CHEBI:29036"/>
        <label>1</label>
        <note>catalytic</note>
    </ligand>
</feature>
<name>A0A0B6ZEM1_9EUPU</name>
<comment type="subcellular location">
    <subcellularLocation>
        <location evidence="1">Secreted</location>
    </subcellularLocation>
</comment>
<feature type="disulfide bond" evidence="14">
    <location>
        <begin position="273"/>
        <end position="295"/>
    </location>
</feature>
<dbReference type="PRINTS" id="PR00790">
    <property type="entry name" value="PAMONOXGNASE"/>
</dbReference>
<dbReference type="PANTHER" id="PTHR10680:SF14">
    <property type="entry name" value="PEPTIDYL-GLYCINE ALPHA-AMIDATING MONOOXYGENASE"/>
    <property type="match status" value="1"/>
</dbReference>
<comment type="similarity">
    <text evidence="2">Belongs to the copper type II ascorbate-dependent monooxygenase family.</text>
</comment>
<feature type="binding site" evidence="13">
    <location>
        <position position="79"/>
    </location>
    <ligand>
        <name>Cu(2+)</name>
        <dbReference type="ChEBI" id="CHEBI:29036"/>
        <label>1</label>
        <note>catalytic</note>
    </ligand>
</feature>
<dbReference type="InterPro" id="IPR000720">
    <property type="entry name" value="PHM/PAL"/>
</dbReference>
<dbReference type="Gene3D" id="2.60.120.230">
    <property type="match status" value="1"/>
</dbReference>
<evidence type="ECO:0000256" key="10">
    <source>
        <dbReference type="ARBA" id="ARBA00023157"/>
    </source>
</evidence>
<accession>A0A0B6ZEM1</accession>
<feature type="domain" description="Copper type II ascorbate-dependent monooxygenase N-terminal" evidence="16">
    <location>
        <begin position="37"/>
        <end position="156"/>
    </location>
</feature>
<gene>
    <name evidence="18" type="primary">ORF61139</name>
</gene>
<keyword evidence="4" id="KW-0964">Secreted</keyword>
<evidence type="ECO:0000259" key="17">
    <source>
        <dbReference type="Pfam" id="PF03712"/>
    </source>
</evidence>
<evidence type="ECO:0000256" key="15">
    <source>
        <dbReference type="SAM" id="SignalP"/>
    </source>
</evidence>
<dbReference type="PANTHER" id="PTHR10680">
    <property type="entry name" value="PEPTIDYL-GLYCINE ALPHA-AMIDATING MONOOXYGENASE"/>
    <property type="match status" value="1"/>
</dbReference>
<evidence type="ECO:0000256" key="6">
    <source>
        <dbReference type="ARBA" id="ARBA00022729"/>
    </source>
</evidence>
<dbReference type="FunFam" id="2.60.120.310:FF:000005">
    <property type="entry name" value="Peptidylglycine alpha-hydroxylating monooxygenase"/>
    <property type="match status" value="1"/>
</dbReference>
<evidence type="ECO:0000256" key="11">
    <source>
        <dbReference type="ARBA" id="ARBA00023180"/>
    </source>
</evidence>
<feature type="signal peptide" evidence="15">
    <location>
        <begin position="1"/>
        <end position="25"/>
    </location>
</feature>
<dbReference type="EC" id="1.14.17.3" evidence="3"/>
<proteinExistence type="inferred from homology"/>
<feature type="chain" id="PRO_5002111075" description="peptidylglycine monooxygenase" evidence="15">
    <location>
        <begin position="26"/>
        <end position="359"/>
    </location>
</feature>
<feature type="disulfide bond" evidence="14">
    <location>
        <begin position="53"/>
        <end position="97"/>
    </location>
</feature>
<dbReference type="InterPro" id="IPR000323">
    <property type="entry name" value="Cu2_ascorb_mOase_N"/>
</dbReference>
<comment type="catalytic activity">
    <reaction evidence="12">
        <text>a [peptide]-C-terminal glycine + 2 L-ascorbate + O2 = a [peptide]-C-terminal (2S)-2-hydroxyglycine + 2 monodehydro-L-ascorbate radical + H2O</text>
        <dbReference type="Rhea" id="RHEA:21452"/>
        <dbReference type="Rhea" id="RHEA-COMP:13486"/>
        <dbReference type="Rhea" id="RHEA-COMP:15321"/>
        <dbReference type="ChEBI" id="CHEBI:15377"/>
        <dbReference type="ChEBI" id="CHEBI:15379"/>
        <dbReference type="ChEBI" id="CHEBI:38290"/>
        <dbReference type="ChEBI" id="CHEBI:59513"/>
        <dbReference type="ChEBI" id="CHEBI:137000"/>
        <dbReference type="ChEBI" id="CHEBI:142768"/>
        <dbReference type="EC" id="1.14.17.3"/>
    </reaction>
</comment>
<feature type="binding site" evidence="13">
    <location>
        <position position="223"/>
    </location>
    <ligand>
        <name>Cu(2+)</name>
        <dbReference type="ChEBI" id="CHEBI:29036"/>
        <label>1</label>
        <note>catalytic</note>
    </ligand>
</feature>
<dbReference type="GO" id="GO:0006518">
    <property type="term" value="P:peptide metabolic process"/>
    <property type="evidence" value="ECO:0007669"/>
    <property type="project" value="InterPro"/>
</dbReference>
<dbReference type="InterPro" id="IPR036939">
    <property type="entry name" value="Cu2_ascorb_mOase_N_sf"/>
</dbReference>
<evidence type="ECO:0000256" key="2">
    <source>
        <dbReference type="ARBA" id="ARBA00010676"/>
    </source>
</evidence>
<feature type="disulfide bond" evidence="14">
    <location>
        <begin position="205"/>
        <end position="314"/>
    </location>
</feature>
<dbReference type="GO" id="GO:0016020">
    <property type="term" value="C:membrane"/>
    <property type="evidence" value="ECO:0007669"/>
    <property type="project" value="InterPro"/>
</dbReference>
<evidence type="ECO:0000256" key="13">
    <source>
        <dbReference type="PIRSR" id="PIRSR600720-2"/>
    </source>
</evidence>
<dbReference type="InterPro" id="IPR014784">
    <property type="entry name" value="Cu2_ascorb_mOase-like_C"/>
</dbReference>
<evidence type="ECO:0000256" key="8">
    <source>
        <dbReference type="ARBA" id="ARBA00023008"/>
    </source>
</evidence>
<dbReference type="InterPro" id="IPR024548">
    <property type="entry name" value="Cu2_monoox_C"/>
</dbReference>
<feature type="domain" description="Copper type II ascorbate-dependent monooxygenase C-terminal" evidence="17">
    <location>
        <begin position="185"/>
        <end position="322"/>
    </location>
</feature>
<evidence type="ECO:0000259" key="16">
    <source>
        <dbReference type="Pfam" id="PF01082"/>
    </source>
</evidence>